<dbReference type="Gene3D" id="1.50.10.100">
    <property type="entry name" value="Chondroitin AC/alginate lyase"/>
    <property type="match status" value="1"/>
</dbReference>
<comment type="caution">
    <text evidence="2">The sequence shown here is derived from an EMBL/GenBank/DDBJ whole genome shotgun (WGS) entry which is preliminary data.</text>
</comment>
<evidence type="ECO:0000256" key="1">
    <source>
        <dbReference type="SAM" id="SignalP"/>
    </source>
</evidence>
<dbReference type="EMBL" id="BAAANC010000004">
    <property type="protein sequence ID" value="GAA1555689.1"/>
    <property type="molecule type" value="Genomic_DNA"/>
</dbReference>
<sequence>MQRRTFLAGSLAGLSAGTVLPGLTGTANAAPAAAADEELLTLLTRFNEAQIPLVLGNYESTGDSVRTVARKARRLVSGYIWSRSRFHHDAALLTPLRFLVDKLESTQHDDGTYDVGNLHSPPDSAFAVQDFCTVYSLLEADGSPDTEAHRAVLARVIRKAGPALATGGVHTPNHRWEVSAALARTHHLFPDRRYAARIDDWLDEGIDATPDGIYSERSATYASEVTNPSLLTIAWLRHKPELLGFVRRNLEATLHLLEPNGEVDTIASRRQDQNRVREVWWYLTQFRELALHDRDGRFATVAKDIERRGTGELGDFLAEVLERPELAAVLPDPKAAPTDFVAEFPAHALARVRRGDRTATIFGGTDFHDIPVIASGLSTNPTFFKLRQGAAILDSVRLSPQFFSTGHFRSDGLRRTGSRTFRLGDEVKVPYHLPLPKRYRRKDGAYPLTLDGRFYAAMDFPHRPKQYRTLRTSVTVAESGDGFDLTFALDGSEVPFAIELCFRAGGTLSGVESLGAPGNYQLVEGTGAYAVGTDRIEFGPGNGATRVAMDPGERYTQLNGSLVPDGQRVYVTGRSPGRLTLRLRTSS</sequence>
<organism evidence="2 3">
    <name type="scientific">Kribbella lupini</name>
    <dbReference type="NCBI Taxonomy" id="291602"/>
    <lineage>
        <taxon>Bacteria</taxon>
        <taxon>Bacillati</taxon>
        <taxon>Actinomycetota</taxon>
        <taxon>Actinomycetes</taxon>
        <taxon>Propionibacteriales</taxon>
        <taxon>Kribbellaceae</taxon>
        <taxon>Kribbella</taxon>
    </lineage>
</organism>
<dbReference type="InterPro" id="IPR006311">
    <property type="entry name" value="TAT_signal"/>
</dbReference>
<evidence type="ECO:0008006" key="4">
    <source>
        <dbReference type="Google" id="ProtNLM"/>
    </source>
</evidence>
<dbReference type="SUPFAM" id="SSF48230">
    <property type="entry name" value="Chondroitin AC/alginate lyase"/>
    <property type="match status" value="1"/>
</dbReference>
<evidence type="ECO:0000313" key="3">
    <source>
        <dbReference type="Proteomes" id="UP001500363"/>
    </source>
</evidence>
<name>A0ABN2CAP0_9ACTN</name>
<dbReference type="InterPro" id="IPR008929">
    <property type="entry name" value="Chondroitin_lyas"/>
</dbReference>
<reference evidence="2 3" key="1">
    <citation type="journal article" date="2019" name="Int. J. Syst. Evol. Microbiol.">
        <title>The Global Catalogue of Microorganisms (GCM) 10K type strain sequencing project: providing services to taxonomists for standard genome sequencing and annotation.</title>
        <authorList>
            <consortium name="The Broad Institute Genomics Platform"/>
            <consortium name="The Broad Institute Genome Sequencing Center for Infectious Disease"/>
            <person name="Wu L."/>
            <person name="Ma J."/>
        </authorList>
    </citation>
    <scope>NUCLEOTIDE SEQUENCE [LARGE SCALE GENOMIC DNA]</scope>
    <source>
        <strain evidence="2 3">JCM 14303</strain>
    </source>
</reference>
<dbReference type="RefSeq" id="WP_344182045.1">
    <property type="nucleotide sequence ID" value="NZ_BAAANC010000004.1"/>
</dbReference>
<gene>
    <name evidence="2" type="ORF">GCM10009741_70240</name>
</gene>
<dbReference type="PROSITE" id="PS51318">
    <property type="entry name" value="TAT"/>
    <property type="match status" value="1"/>
</dbReference>
<keyword evidence="3" id="KW-1185">Reference proteome</keyword>
<evidence type="ECO:0000313" key="2">
    <source>
        <dbReference type="EMBL" id="GAA1555689.1"/>
    </source>
</evidence>
<proteinExistence type="predicted"/>
<dbReference type="Proteomes" id="UP001500363">
    <property type="component" value="Unassembled WGS sequence"/>
</dbReference>
<feature type="signal peptide" evidence="1">
    <location>
        <begin position="1"/>
        <end position="29"/>
    </location>
</feature>
<feature type="chain" id="PRO_5047355350" description="Heparinase II/III-like protein" evidence="1">
    <location>
        <begin position="30"/>
        <end position="587"/>
    </location>
</feature>
<accession>A0ABN2CAP0</accession>
<protein>
    <recommendedName>
        <fullName evidence="4">Heparinase II/III-like protein</fullName>
    </recommendedName>
</protein>
<keyword evidence="1" id="KW-0732">Signal</keyword>